<keyword evidence="1" id="KW-0812">Transmembrane</keyword>
<keyword evidence="1" id="KW-0472">Membrane</keyword>
<evidence type="ECO:0008006" key="4">
    <source>
        <dbReference type="Google" id="ProtNLM"/>
    </source>
</evidence>
<dbReference type="EMBL" id="CP003383">
    <property type="protein sequence ID" value="AFZ69691.1"/>
    <property type="molecule type" value="Genomic_DNA"/>
</dbReference>
<dbReference type="HOGENOM" id="CLU_142280_0_0_0"/>
<reference evidence="3" key="1">
    <citation type="submission" date="2012-03" db="EMBL/GenBank/DDBJ databases">
        <title>Complete sequence of plasmid 1 of Deinococcus peraridilitoris DSM 19664.</title>
        <authorList>
            <person name="Lucas S."/>
            <person name="Copeland A."/>
            <person name="Lapidus A."/>
            <person name="Glavina del Rio T."/>
            <person name="Dalin E."/>
            <person name="Tice H."/>
            <person name="Bruce D."/>
            <person name="Goodwin L."/>
            <person name="Pitluck S."/>
            <person name="Peters L."/>
            <person name="Mikhailova N."/>
            <person name="Lu M."/>
            <person name="Kyrpides N."/>
            <person name="Mavromatis K."/>
            <person name="Ivanova N."/>
            <person name="Brettin T."/>
            <person name="Detter J.C."/>
            <person name="Han C."/>
            <person name="Larimer F."/>
            <person name="Land M."/>
            <person name="Hauser L."/>
            <person name="Markowitz V."/>
            <person name="Cheng J.-F."/>
            <person name="Hugenholtz P."/>
            <person name="Woyke T."/>
            <person name="Wu D."/>
            <person name="Pukall R."/>
            <person name="Steenblock K."/>
            <person name="Brambilla E."/>
            <person name="Klenk H.-P."/>
            <person name="Eisen J.A."/>
        </authorList>
    </citation>
    <scope>NUCLEOTIDE SEQUENCE [LARGE SCALE GENOMIC DNA]</scope>
    <source>
        <strain evidence="3">DSM 19664 / LMG 22246 / CIP 109416 / KR-200</strain>
        <plasmid evidence="3">Plasmid pDEIPE01</plasmid>
    </source>
</reference>
<proteinExistence type="predicted"/>
<feature type="transmembrane region" description="Helical" evidence="1">
    <location>
        <begin position="67"/>
        <end position="85"/>
    </location>
</feature>
<evidence type="ECO:0000256" key="1">
    <source>
        <dbReference type="SAM" id="Phobius"/>
    </source>
</evidence>
<keyword evidence="1" id="KW-1133">Transmembrane helix</keyword>
<feature type="transmembrane region" description="Helical" evidence="1">
    <location>
        <begin position="97"/>
        <end position="116"/>
    </location>
</feature>
<gene>
    <name evidence="2" type="ordered locus">Deipe_4351</name>
</gene>
<dbReference type="KEGG" id="dpd:Deipe_4351"/>
<organism evidence="2 3">
    <name type="scientific">Deinococcus peraridilitoris (strain DSM 19664 / LMG 22246 / CIP 109416 / KR-200)</name>
    <dbReference type="NCBI Taxonomy" id="937777"/>
    <lineage>
        <taxon>Bacteria</taxon>
        <taxon>Thermotogati</taxon>
        <taxon>Deinococcota</taxon>
        <taxon>Deinococci</taxon>
        <taxon>Deinococcales</taxon>
        <taxon>Deinococcaceae</taxon>
        <taxon>Deinococcus</taxon>
    </lineage>
</organism>
<sequence length="161" mass="17470">MSMNDAAKPGAIGGFAGGALMTLMIQEVAPKVLPKDMEPGHFAPKLAVQWGERLVGQPNLLNDRQEMLAALAVHLGYSAFMGSFYGRVRDEHRSLPVPAAGALFGLIVWAISFEGWMPAVGIMKRTTDEPPRKWPAPLMGHVIYGVGTALVFHALHGRRKK</sequence>
<accession>L0A7A4</accession>
<dbReference type="Proteomes" id="UP000010467">
    <property type="component" value="Plasmid pDEIPE01"/>
</dbReference>
<evidence type="ECO:0000313" key="3">
    <source>
        <dbReference type="Proteomes" id="UP000010467"/>
    </source>
</evidence>
<name>L0A7A4_DEIPD</name>
<geneLocation type="plasmid" evidence="2 3">
    <name>pDEIPE01</name>
</geneLocation>
<dbReference type="PATRIC" id="fig|937777.3.peg.4383"/>
<evidence type="ECO:0000313" key="2">
    <source>
        <dbReference type="EMBL" id="AFZ69691.1"/>
    </source>
</evidence>
<keyword evidence="3" id="KW-1185">Reference proteome</keyword>
<dbReference type="AlphaFoldDB" id="L0A7A4"/>
<feature type="transmembrane region" description="Helical" evidence="1">
    <location>
        <begin position="12"/>
        <end position="29"/>
    </location>
</feature>
<keyword evidence="2" id="KW-0614">Plasmid</keyword>
<dbReference type="Pfam" id="PF07274">
    <property type="entry name" value="DUF1440"/>
    <property type="match status" value="1"/>
</dbReference>
<dbReference type="InterPro" id="IPR009898">
    <property type="entry name" value="DUF1440"/>
</dbReference>
<feature type="transmembrane region" description="Helical" evidence="1">
    <location>
        <begin position="136"/>
        <end position="155"/>
    </location>
</feature>
<protein>
    <recommendedName>
        <fullName evidence="4">Periplasmic/secreted protein</fullName>
    </recommendedName>
</protein>